<keyword evidence="3" id="KW-0547">Nucleotide-binding</keyword>
<dbReference type="KEGG" id="stq:Spith_1927"/>
<evidence type="ECO:0000313" key="6">
    <source>
        <dbReference type="EMBL" id="AEJ62185.1"/>
    </source>
</evidence>
<dbReference type="SUPFAM" id="SSF52540">
    <property type="entry name" value="P-loop containing nucleoside triphosphate hydrolases"/>
    <property type="match status" value="1"/>
</dbReference>
<evidence type="ECO:0000256" key="1">
    <source>
        <dbReference type="ARBA" id="ARBA00005417"/>
    </source>
</evidence>
<keyword evidence="2" id="KW-0813">Transport</keyword>
<gene>
    <name evidence="6" type="ordered locus">Spith_1927</name>
</gene>
<dbReference type="Proteomes" id="UP000007254">
    <property type="component" value="Chromosome"/>
</dbReference>
<dbReference type="GO" id="GO:0005524">
    <property type="term" value="F:ATP binding"/>
    <property type="evidence" value="ECO:0007669"/>
    <property type="project" value="UniProtKB-KW"/>
</dbReference>
<dbReference type="AlphaFoldDB" id="G0GDQ5"/>
<sequence>MTAVVNARGLGKRFRDFWAVRDLDLTLEPGVIYGFVGLNGAGKTTTIRMLLGMIRPTTGSVSLFGKPLGADPSVFNQVGALVEQAAAYPLLTAEENLRHAALLKGLDPSLTVPRVMEELGLVPYARVQARHLSQGNRQRLALAKAFLGDPQLLLLDEPGNGLDPQGVVELRTMLRRRANEGAAILVSSHMLDELSRVADRIGIIHQGRMVVQFSSDDLSKWVRRSLVLTTVDNGRALGELRAAGYEVTPRGERLVSTDERALSAPEHIAALLVEAGVPPRTMELQQETLEALFMRLIRQEVLV</sequence>
<reference evidence="6 7" key="1">
    <citation type="submission" date="2011-06" db="EMBL/GenBank/DDBJ databases">
        <title>The complete genome of Spirochaeta thermophila DSM 6578.</title>
        <authorList>
            <consortium name="US DOE Joint Genome Institute (JGI-PGF)"/>
            <person name="Lucas S."/>
            <person name="Lapidus A."/>
            <person name="Bruce D."/>
            <person name="Goodwin L."/>
            <person name="Pitluck S."/>
            <person name="Peters L."/>
            <person name="Kyrpides N."/>
            <person name="Mavromatis K."/>
            <person name="Ivanova N."/>
            <person name="Mikailova N."/>
            <person name="Pagani I."/>
            <person name="Chertkov O."/>
            <person name="Detter J.C."/>
            <person name="Tapia R."/>
            <person name="Han C."/>
            <person name="Land M."/>
            <person name="Hauser L."/>
            <person name="Markowitz V."/>
            <person name="Cheng J.-F."/>
            <person name="Hugenholtz P."/>
            <person name="Woyke T."/>
            <person name="Wu D."/>
            <person name="Spring S."/>
            <person name="Merkhoffer B."/>
            <person name="Schneider S."/>
            <person name="Klenk H.-P."/>
            <person name="Eisen J.A."/>
        </authorList>
    </citation>
    <scope>NUCLEOTIDE SEQUENCE [LARGE SCALE GENOMIC DNA]</scope>
    <source>
        <strain evidence="7">ATCC 700085 / DSM 6578 / Z-1203</strain>
    </source>
</reference>
<dbReference type="STRING" id="869211.Spith_1927"/>
<dbReference type="InterPro" id="IPR003439">
    <property type="entry name" value="ABC_transporter-like_ATP-bd"/>
</dbReference>
<dbReference type="PROSITE" id="PS50893">
    <property type="entry name" value="ABC_TRANSPORTER_2"/>
    <property type="match status" value="1"/>
</dbReference>
<proteinExistence type="inferred from homology"/>
<dbReference type="OrthoDB" id="9775135at2"/>
<evidence type="ECO:0000313" key="7">
    <source>
        <dbReference type="Proteomes" id="UP000007254"/>
    </source>
</evidence>
<name>G0GDQ5_WINT7</name>
<dbReference type="Pfam" id="PF00005">
    <property type="entry name" value="ABC_tran"/>
    <property type="match status" value="1"/>
</dbReference>
<accession>G0GDQ5</accession>
<dbReference type="InterPro" id="IPR027417">
    <property type="entry name" value="P-loop_NTPase"/>
</dbReference>
<dbReference type="RefSeq" id="WP_014625508.1">
    <property type="nucleotide sequence ID" value="NC_017583.1"/>
</dbReference>
<dbReference type="Gene3D" id="3.40.50.300">
    <property type="entry name" value="P-loop containing nucleotide triphosphate hydrolases"/>
    <property type="match status" value="1"/>
</dbReference>
<dbReference type="PROSITE" id="PS00211">
    <property type="entry name" value="ABC_TRANSPORTER_1"/>
    <property type="match status" value="1"/>
</dbReference>
<dbReference type="GO" id="GO:0016887">
    <property type="term" value="F:ATP hydrolysis activity"/>
    <property type="evidence" value="ECO:0007669"/>
    <property type="project" value="InterPro"/>
</dbReference>
<keyword evidence="7" id="KW-1185">Reference proteome</keyword>
<organism evidence="6 7">
    <name type="scientific">Winmispira thermophila (strain ATCC 700085 / DSM 6578 / Z-1203)</name>
    <name type="common">Spirochaeta thermophila</name>
    <dbReference type="NCBI Taxonomy" id="869211"/>
    <lineage>
        <taxon>Bacteria</taxon>
        <taxon>Pseudomonadati</taxon>
        <taxon>Spirochaetota</taxon>
        <taxon>Spirochaetia</taxon>
        <taxon>Winmispirales</taxon>
        <taxon>Winmispiraceae</taxon>
        <taxon>Winmispira</taxon>
    </lineage>
</organism>
<dbReference type="PANTHER" id="PTHR43335">
    <property type="entry name" value="ABC TRANSPORTER, ATP-BINDING PROTEIN"/>
    <property type="match status" value="1"/>
</dbReference>
<evidence type="ECO:0000256" key="2">
    <source>
        <dbReference type="ARBA" id="ARBA00022448"/>
    </source>
</evidence>
<dbReference type="InterPro" id="IPR017871">
    <property type="entry name" value="ABC_transporter-like_CS"/>
</dbReference>
<evidence type="ECO:0000256" key="4">
    <source>
        <dbReference type="ARBA" id="ARBA00022840"/>
    </source>
</evidence>
<dbReference type="HOGENOM" id="CLU_000604_1_2_12"/>
<dbReference type="SMART" id="SM00382">
    <property type="entry name" value="AAA"/>
    <property type="match status" value="1"/>
</dbReference>
<dbReference type="PANTHER" id="PTHR43335:SF4">
    <property type="entry name" value="ABC TRANSPORTER, ATP-BINDING PROTEIN"/>
    <property type="match status" value="1"/>
</dbReference>
<dbReference type="EMBL" id="CP002903">
    <property type="protein sequence ID" value="AEJ62185.1"/>
    <property type="molecule type" value="Genomic_DNA"/>
</dbReference>
<comment type="similarity">
    <text evidence="1">Belongs to the ABC transporter superfamily.</text>
</comment>
<evidence type="ECO:0000259" key="5">
    <source>
        <dbReference type="PROSITE" id="PS50893"/>
    </source>
</evidence>
<protein>
    <submittedName>
        <fullName evidence="6">ABC transporter related protein</fullName>
    </submittedName>
</protein>
<dbReference type="InterPro" id="IPR003593">
    <property type="entry name" value="AAA+_ATPase"/>
</dbReference>
<feature type="domain" description="ABC transporter" evidence="5">
    <location>
        <begin position="5"/>
        <end position="231"/>
    </location>
</feature>
<evidence type="ECO:0000256" key="3">
    <source>
        <dbReference type="ARBA" id="ARBA00022741"/>
    </source>
</evidence>
<keyword evidence="4" id="KW-0067">ATP-binding</keyword>